<feature type="DNA-binding region" description="H-T-H motif" evidence="4">
    <location>
        <begin position="39"/>
        <end position="58"/>
    </location>
</feature>
<dbReference type="Pfam" id="PF17754">
    <property type="entry name" value="TetR_C_14"/>
    <property type="match status" value="1"/>
</dbReference>
<evidence type="ECO:0000313" key="6">
    <source>
        <dbReference type="EMBL" id="OLF15128.1"/>
    </source>
</evidence>
<reference evidence="6 7" key="1">
    <citation type="submission" date="2016-12" db="EMBL/GenBank/DDBJ databases">
        <title>The draft genome sequence of Actinophytocola sp. 11-183.</title>
        <authorList>
            <person name="Wang W."/>
            <person name="Yuan L."/>
        </authorList>
    </citation>
    <scope>NUCLEOTIDE SEQUENCE [LARGE SCALE GENOMIC DNA]</scope>
    <source>
        <strain evidence="6 7">11-183</strain>
    </source>
</reference>
<evidence type="ECO:0000256" key="3">
    <source>
        <dbReference type="ARBA" id="ARBA00023163"/>
    </source>
</evidence>
<dbReference type="InterPro" id="IPR001647">
    <property type="entry name" value="HTH_TetR"/>
</dbReference>
<dbReference type="Gene3D" id="1.10.357.10">
    <property type="entry name" value="Tetracycline Repressor, domain 2"/>
    <property type="match status" value="1"/>
</dbReference>
<evidence type="ECO:0000313" key="7">
    <source>
        <dbReference type="Proteomes" id="UP000185596"/>
    </source>
</evidence>
<accession>A0A1Q8CL93</accession>
<dbReference type="SUPFAM" id="SSF46689">
    <property type="entry name" value="Homeodomain-like"/>
    <property type="match status" value="1"/>
</dbReference>
<keyword evidence="3" id="KW-0804">Transcription</keyword>
<dbReference type="Gene3D" id="1.10.10.60">
    <property type="entry name" value="Homeodomain-like"/>
    <property type="match status" value="1"/>
</dbReference>
<dbReference type="GO" id="GO:0003700">
    <property type="term" value="F:DNA-binding transcription factor activity"/>
    <property type="evidence" value="ECO:0007669"/>
    <property type="project" value="TreeGrafter"/>
</dbReference>
<feature type="domain" description="HTH tetR-type" evidence="5">
    <location>
        <begin position="16"/>
        <end position="76"/>
    </location>
</feature>
<dbReference type="Proteomes" id="UP000185596">
    <property type="component" value="Unassembled WGS sequence"/>
</dbReference>
<dbReference type="InterPro" id="IPR050109">
    <property type="entry name" value="HTH-type_TetR-like_transc_reg"/>
</dbReference>
<keyword evidence="7" id="KW-1185">Reference proteome</keyword>
<dbReference type="PANTHER" id="PTHR30055">
    <property type="entry name" value="HTH-TYPE TRANSCRIPTIONAL REGULATOR RUTR"/>
    <property type="match status" value="1"/>
</dbReference>
<dbReference type="GO" id="GO:0000976">
    <property type="term" value="F:transcription cis-regulatory region binding"/>
    <property type="evidence" value="ECO:0007669"/>
    <property type="project" value="TreeGrafter"/>
</dbReference>
<proteinExistence type="predicted"/>
<comment type="caution">
    <text evidence="6">The sequence shown here is derived from an EMBL/GenBank/DDBJ whole genome shotgun (WGS) entry which is preliminary data.</text>
</comment>
<dbReference type="PRINTS" id="PR00455">
    <property type="entry name" value="HTHTETR"/>
</dbReference>
<dbReference type="AlphaFoldDB" id="A0A1Q8CL93"/>
<dbReference type="InterPro" id="IPR009057">
    <property type="entry name" value="Homeodomain-like_sf"/>
</dbReference>
<keyword evidence="1" id="KW-0805">Transcription regulation</keyword>
<evidence type="ECO:0000256" key="4">
    <source>
        <dbReference type="PROSITE-ProRule" id="PRU00335"/>
    </source>
</evidence>
<evidence type="ECO:0000259" key="5">
    <source>
        <dbReference type="PROSITE" id="PS50977"/>
    </source>
</evidence>
<organism evidence="6 7">
    <name type="scientific">Actinophytocola xanthii</name>
    <dbReference type="NCBI Taxonomy" id="1912961"/>
    <lineage>
        <taxon>Bacteria</taxon>
        <taxon>Bacillati</taxon>
        <taxon>Actinomycetota</taxon>
        <taxon>Actinomycetes</taxon>
        <taxon>Pseudonocardiales</taxon>
        <taxon>Pseudonocardiaceae</taxon>
    </lineage>
</organism>
<dbReference type="InterPro" id="IPR041347">
    <property type="entry name" value="MftR_C"/>
</dbReference>
<dbReference type="Pfam" id="PF00440">
    <property type="entry name" value="TetR_N"/>
    <property type="match status" value="1"/>
</dbReference>
<dbReference type="PROSITE" id="PS50977">
    <property type="entry name" value="HTH_TETR_2"/>
    <property type="match status" value="1"/>
</dbReference>
<dbReference type="EMBL" id="MSIE01000045">
    <property type="protein sequence ID" value="OLF15128.1"/>
    <property type="molecule type" value="Genomic_DNA"/>
</dbReference>
<keyword evidence="2 4" id="KW-0238">DNA-binding</keyword>
<gene>
    <name evidence="6" type="ORF">BU204_23660</name>
</gene>
<dbReference type="PANTHER" id="PTHR30055:SF234">
    <property type="entry name" value="HTH-TYPE TRANSCRIPTIONAL REGULATOR BETI"/>
    <property type="match status" value="1"/>
</dbReference>
<dbReference type="STRING" id="1912961.BU204_23660"/>
<name>A0A1Q8CL93_9PSEU</name>
<evidence type="ECO:0000256" key="2">
    <source>
        <dbReference type="ARBA" id="ARBA00023125"/>
    </source>
</evidence>
<sequence>MAGGGAPGGLRERKKARTKAAIQQHAIRLFRAQGFAATTVEQVAEAAEVSPSTVFRYFPTKEDLVTTDLVDPVVFAAFEAQPAELSLLGAWRNAMMESFARLSDSEVDAERGRGLLALSVPELWAASLPNITRGIDTMTELSARRLGREPTDPAVRQTVGAIVGVLLVVALDWVKNPNLDIVPLIDEALLRLESGTTV</sequence>
<protein>
    <submittedName>
        <fullName evidence="6">TetR family transcriptional regulator</fullName>
    </submittedName>
</protein>
<evidence type="ECO:0000256" key="1">
    <source>
        <dbReference type="ARBA" id="ARBA00023015"/>
    </source>
</evidence>